<gene>
    <name evidence="1" type="ORF">RRF57_002873</name>
</gene>
<evidence type="ECO:0000313" key="2">
    <source>
        <dbReference type="Proteomes" id="UP001305414"/>
    </source>
</evidence>
<dbReference type="EMBL" id="JAWHQM010000005">
    <property type="protein sequence ID" value="KAK5627159.1"/>
    <property type="molecule type" value="Genomic_DNA"/>
</dbReference>
<protein>
    <submittedName>
        <fullName evidence="1">Uncharacterized protein</fullName>
    </submittedName>
</protein>
<sequence>MPRKMWIFHHLGAGRVLWELAMVPRSDAPAPALKVDPGPESAAVAVLDVGIGVDWVLEERVFGIM</sequence>
<evidence type="ECO:0000313" key="1">
    <source>
        <dbReference type="EMBL" id="KAK5627159.1"/>
    </source>
</evidence>
<keyword evidence="2" id="KW-1185">Reference proteome</keyword>
<dbReference type="AlphaFoldDB" id="A0AAN7UDS2"/>
<reference evidence="1 2" key="1">
    <citation type="submission" date="2023-10" db="EMBL/GenBank/DDBJ databases">
        <title>Draft genome sequence of Xylaria bambusicola isolate GMP-LS, the root and basal stem rot pathogen of sugarcane in Indonesia.</title>
        <authorList>
            <person name="Selvaraj P."/>
            <person name="Muralishankar V."/>
            <person name="Muruganantham S."/>
            <person name="Sp S."/>
            <person name="Haryani S."/>
            <person name="Lau K.J.X."/>
            <person name="Naqvi N.I."/>
        </authorList>
    </citation>
    <scope>NUCLEOTIDE SEQUENCE [LARGE SCALE GENOMIC DNA]</scope>
    <source>
        <strain evidence="1">GMP-LS</strain>
    </source>
</reference>
<proteinExistence type="predicted"/>
<dbReference type="Proteomes" id="UP001305414">
    <property type="component" value="Unassembled WGS sequence"/>
</dbReference>
<comment type="caution">
    <text evidence="1">The sequence shown here is derived from an EMBL/GenBank/DDBJ whole genome shotgun (WGS) entry which is preliminary data.</text>
</comment>
<organism evidence="1 2">
    <name type="scientific">Xylaria bambusicola</name>
    <dbReference type="NCBI Taxonomy" id="326684"/>
    <lineage>
        <taxon>Eukaryota</taxon>
        <taxon>Fungi</taxon>
        <taxon>Dikarya</taxon>
        <taxon>Ascomycota</taxon>
        <taxon>Pezizomycotina</taxon>
        <taxon>Sordariomycetes</taxon>
        <taxon>Xylariomycetidae</taxon>
        <taxon>Xylariales</taxon>
        <taxon>Xylariaceae</taxon>
        <taxon>Xylaria</taxon>
    </lineage>
</organism>
<name>A0AAN7UDS2_9PEZI</name>
<accession>A0AAN7UDS2</accession>